<dbReference type="RefSeq" id="WP_101042023.1">
    <property type="nucleotide sequence ID" value="NZ_PIWM01000014.1"/>
</dbReference>
<evidence type="ECO:0000313" key="1">
    <source>
        <dbReference type="EMBL" id="PKE26510.1"/>
    </source>
</evidence>
<dbReference type="GO" id="GO:0005737">
    <property type="term" value="C:cytoplasm"/>
    <property type="evidence" value="ECO:0007669"/>
    <property type="project" value="TreeGrafter"/>
</dbReference>
<dbReference type="CDD" id="cd07067">
    <property type="entry name" value="HP_PGM_like"/>
    <property type="match status" value="1"/>
</dbReference>
<dbReference type="PANTHER" id="PTHR48100:SF1">
    <property type="entry name" value="HISTIDINE PHOSPHATASE FAMILY PROTEIN-RELATED"/>
    <property type="match status" value="1"/>
</dbReference>
<sequence length="171" mass="19577">MIYLLRHCKTTGQAFHAHLTEDGVKMAKAIIPKLEELNIDEIHSSPMLRAVETIQPFSAINNINIQLHDELQERTLSRIPLEDWKSELQKTFLDFEYKINGGESSKEALLRILNVVNQLDETKNHIIVSHGNLLSLLINYYDSSFGFGDSLKMKNPALYKLKKNTVKEISL</sequence>
<reference evidence="1 2" key="1">
    <citation type="submission" date="2017-12" db="EMBL/GenBank/DDBJ databases">
        <title>Genomics of Macrococcus caseolyticus.</title>
        <authorList>
            <person name="MacFadyen A.C."/>
            <person name="Paterson G.K."/>
        </authorList>
    </citation>
    <scope>NUCLEOTIDE SEQUENCE [LARGE SCALE GENOMIC DNA]</scope>
    <source>
        <strain evidence="1 2">5788_EF188</strain>
    </source>
</reference>
<dbReference type="Proteomes" id="UP000233482">
    <property type="component" value="Unassembled WGS sequence"/>
</dbReference>
<dbReference type="SUPFAM" id="SSF53254">
    <property type="entry name" value="Phosphoglycerate mutase-like"/>
    <property type="match status" value="1"/>
</dbReference>
<evidence type="ECO:0000313" key="2">
    <source>
        <dbReference type="Proteomes" id="UP000233482"/>
    </source>
</evidence>
<dbReference type="Pfam" id="PF00300">
    <property type="entry name" value="His_Phos_1"/>
    <property type="match status" value="1"/>
</dbReference>
<accession>A0A855GN18</accession>
<organism evidence="1 2">
    <name type="scientific">Macrococcoides caseolyticum</name>
    <dbReference type="NCBI Taxonomy" id="69966"/>
    <lineage>
        <taxon>Bacteria</taxon>
        <taxon>Bacillati</taxon>
        <taxon>Bacillota</taxon>
        <taxon>Bacilli</taxon>
        <taxon>Bacillales</taxon>
        <taxon>Staphylococcaceae</taxon>
        <taxon>Macrococcoides</taxon>
    </lineage>
</organism>
<dbReference type="PANTHER" id="PTHR48100">
    <property type="entry name" value="BROAD-SPECIFICITY PHOSPHATASE YOR283W-RELATED"/>
    <property type="match status" value="1"/>
</dbReference>
<gene>
    <name evidence="1" type="ORF">CW686_04325</name>
</gene>
<dbReference type="AlphaFoldDB" id="A0A855GN18"/>
<dbReference type="InterPro" id="IPR013078">
    <property type="entry name" value="His_Pase_superF_clade-1"/>
</dbReference>
<dbReference type="Gene3D" id="3.40.50.1240">
    <property type="entry name" value="Phosphoglycerate mutase-like"/>
    <property type="match status" value="1"/>
</dbReference>
<dbReference type="InterPro" id="IPR050275">
    <property type="entry name" value="PGM_Phosphatase"/>
</dbReference>
<comment type="caution">
    <text evidence="1">The sequence shown here is derived from an EMBL/GenBank/DDBJ whole genome shotgun (WGS) entry which is preliminary data.</text>
</comment>
<dbReference type="GO" id="GO:0016791">
    <property type="term" value="F:phosphatase activity"/>
    <property type="evidence" value="ECO:0007669"/>
    <property type="project" value="TreeGrafter"/>
</dbReference>
<dbReference type="InterPro" id="IPR029033">
    <property type="entry name" value="His_PPase_superfam"/>
</dbReference>
<dbReference type="SMART" id="SM00855">
    <property type="entry name" value="PGAM"/>
    <property type="match status" value="1"/>
</dbReference>
<proteinExistence type="predicted"/>
<dbReference type="EMBL" id="PIXC01000007">
    <property type="protein sequence ID" value="PKE26510.1"/>
    <property type="molecule type" value="Genomic_DNA"/>
</dbReference>
<protein>
    <submittedName>
        <fullName evidence="1">Histidine phosphatase family protein</fullName>
    </submittedName>
</protein>
<name>A0A855GN18_9STAP</name>